<gene>
    <name evidence="1" type="ORF">FM111_01820</name>
</gene>
<accession>A0A1R4F0N7</accession>
<evidence type="ECO:0000313" key="2">
    <source>
        <dbReference type="Proteomes" id="UP000195766"/>
    </source>
</evidence>
<name>A0A1R4F0N7_BREDI</name>
<organism evidence="1 2">
    <name type="scientific">Brevundimonas diminuta 3F5N</name>
    <dbReference type="NCBI Taxonomy" id="1255603"/>
    <lineage>
        <taxon>Bacteria</taxon>
        <taxon>Pseudomonadati</taxon>
        <taxon>Pseudomonadota</taxon>
        <taxon>Alphaproteobacteria</taxon>
        <taxon>Caulobacterales</taxon>
        <taxon>Caulobacteraceae</taxon>
        <taxon>Brevundimonas</taxon>
    </lineage>
</organism>
<reference evidence="1 2" key="1">
    <citation type="submission" date="2017-02" db="EMBL/GenBank/DDBJ databases">
        <authorList>
            <person name="Peterson S.W."/>
        </authorList>
    </citation>
    <scope>NUCLEOTIDE SEQUENCE [LARGE SCALE GENOMIC DNA]</scope>
    <source>
        <strain evidence="1 2">3F5N</strain>
    </source>
</reference>
<dbReference type="RefSeq" id="WP_087139033.1">
    <property type="nucleotide sequence ID" value="NZ_FUIE01000015.1"/>
</dbReference>
<sequence length="76" mass="8093">MSDFVPTATELQLAQMVAVWRQGEAAKHDPVLVNMLARHAATLNRIAPGAAEKVLAAFEDMKAQGLSLRAASGDHP</sequence>
<proteinExistence type="predicted"/>
<dbReference type="AlphaFoldDB" id="A0A1R4F0N7"/>
<protein>
    <submittedName>
        <fullName evidence="1">Uncharacterized protein</fullName>
    </submittedName>
</protein>
<dbReference type="Proteomes" id="UP000195766">
    <property type="component" value="Unassembled WGS sequence"/>
</dbReference>
<evidence type="ECO:0000313" key="1">
    <source>
        <dbReference type="EMBL" id="SJM49421.1"/>
    </source>
</evidence>
<dbReference type="EMBL" id="FUIE01000015">
    <property type="protein sequence ID" value="SJM49421.1"/>
    <property type="molecule type" value="Genomic_DNA"/>
</dbReference>